<dbReference type="GO" id="GO:0004523">
    <property type="term" value="F:RNA-DNA hybrid ribonuclease activity"/>
    <property type="evidence" value="ECO:0007669"/>
    <property type="project" value="InterPro"/>
</dbReference>
<protein>
    <recommendedName>
        <fullName evidence="1">RNase H type-1 domain-containing protein</fullName>
    </recommendedName>
</protein>
<dbReference type="SUPFAM" id="SSF53098">
    <property type="entry name" value="Ribonuclease H-like"/>
    <property type="match status" value="1"/>
</dbReference>
<dbReference type="AlphaFoldDB" id="A0AAP0WWI2"/>
<dbReference type="GO" id="GO:0003676">
    <property type="term" value="F:nucleic acid binding"/>
    <property type="evidence" value="ECO:0007669"/>
    <property type="project" value="InterPro"/>
</dbReference>
<dbReference type="InterPro" id="IPR052929">
    <property type="entry name" value="RNase_H-like_EbsB-rel"/>
</dbReference>
<organism evidence="2 3">
    <name type="scientific">Liquidambar formosana</name>
    <name type="common">Formosan gum</name>
    <dbReference type="NCBI Taxonomy" id="63359"/>
    <lineage>
        <taxon>Eukaryota</taxon>
        <taxon>Viridiplantae</taxon>
        <taxon>Streptophyta</taxon>
        <taxon>Embryophyta</taxon>
        <taxon>Tracheophyta</taxon>
        <taxon>Spermatophyta</taxon>
        <taxon>Magnoliopsida</taxon>
        <taxon>eudicotyledons</taxon>
        <taxon>Gunneridae</taxon>
        <taxon>Pentapetalae</taxon>
        <taxon>Saxifragales</taxon>
        <taxon>Altingiaceae</taxon>
        <taxon>Liquidambar</taxon>
    </lineage>
</organism>
<reference evidence="2 3" key="1">
    <citation type="journal article" date="2024" name="Plant J.">
        <title>Genome sequences and population genomics reveal climatic adaptation and genomic divergence between two closely related sweetgum species.</title>
        <authorList>
            <person name="Xu W.Q."/>
            <person name="Ren C.Q."/>
            <person name="Zhang X.Y."/>
            <person name="Comes H.P."/>
            <person name="Liu X.H."/>
            <person name="Li Y.G."/>
            <person name="Kettle C.J."/>
            <person name="Jalonen R."/>
            <person name="Gaisberger H."/>
            <person name="Ma Y.Z."/>
            <person name="Qiu Y.X."/>
        </authorList>
    </citation>
    <scope>NUCLEOTIDE SEQUENCE [LARGE SCALE GENOMIC DNA]</scope>
    <source>
        <strain evidence="2">Hangzhou</strain>
    </source>
</reference>
<comment type="caution">
    <text evidence="2">The sequence shown here is derived from an EMBL/GenBank/DDBJ whole genome shotgun (WGS) entry which is preliminary data.</text>
</comment>
<dbReference type="InterPro" id="IPR036397">
    <property type="entry name" value="RNaseH_sf"/>
</dbReference>
<dbReference type="CDD" id="cd06222">
    <property type="entry name" value="RNase_H_like"/>
    <property type="match status" value="1"/>
</dbReference>
<gene>
    <name evidence="2" type="ORF">L1049_012854</name>
</gene>
<dbReference type="PANTHER" id="PTHR47074:SF11">
    <property type="entry name" value="REVERSE TRANSCRIPTASE-LIKE PROTEIN"/>
    <property type="match status" value="1"/>
</dbReference>
<dbReference type="Gene3D" id="3.30.420.10">
    <property type="entry name" value="Ribonuclease H-like superfamily/Ribonuclease H"/>
    <property type="match status" value="1"/>
</dbReference>
<dbReference type="InterPro" id="IPR002156">
    <property type="entry name" value="RNaseH_domain"/>
</dbReference>
<accession>A0AAP0WWI2</accession>
<evidence type="ECO:0000313" key="2">
    <source>
        <dbReference type="EMBL" id="KAK9279176.1"/>
    </source>
</evidence>
<evidence type="ECO:0000313" key="3">
    <source>
        <dbReference type="Proteomes" id="UP001415857"/>
    </source>
</evidence>
<evidence type="ECO:0000259" key="1">
    <source>
        <dbReference type="Pfam" id="PF13456"/>
    </source>
</evidence>
<dbReference type="InterPro" id="IPR012337">
    <property type="entry name" value="RNaseH-like_sf"/>
</dbReference>
<name>A0AAP0WWI2_LIQFO</name>
<dbReference type="EMBL" id="JBBPBK010000008">
    <property type="protein sequence ID" value="KAK9279176.1"/>
    <property type="molecule type" value="Genomic_DNA"/>
</dbReference>
<feature type="domain" description="RNase H type-1" evidence="1">
    <location>
        <begin position="34"/>
        <end position="154"/>
    </location>
</feature>
<proteinExistence type="predicted"/>
<dbReference type="Pfam" id="PF13456">
    <property type="entry name" value="RVT_3"/>
    <property type="match status" value="1"/>
</dbReference>
<keyword evidence="3" id="KW-1185">Reference proteome</keyword>
<dbReference type="InterPro" id="IPR044730">
    <property type="entry name" value="RNase_H-like_dom_plant"/>
</dbReference>
<dbReference type="Proteomes" id="UP001415857">
    <property type="component" value="Unassembled WGS sequence"/>
</dbReference>
<dbReference type="PANTHER" id="PTHR47074">
    <property type="entry name" value="BNAC02G40300D PROTEIN"/>
    <property type="match status" value="1"/>
</dbReference>
<sequence>MKICFQTQILVSSNYYFKYHFHSPPGLLYKLYIDGAWAKATGIGGMGIVIRSAKGIFIAGMAKKIPFMRSAQMVETIALREGLQFALDMGIRGLMVESDAKGIIDCLNRRRIMLEKIVILCDDIWLLGQAAQVIAYRYVPRVDNRVANAIAKFALRVDDFEVWLEHHPSWLYPLLEEDLPLNL</sequence>